<dbReference type="GO" id="GO:0009231">
    <property type="term" value="P:riboflavin biosynthetic process"/>
    <property type="evidence" value="ECO:0007669"/>
    <property type="project" value="UniProtKB-UniPathway"/>
</dbReference>
<organism evidence="6 7">
    <name type="scientific">Amycolatopsis rubida</name>
    <dbReference type="NCBI Taxonomy" id="112413"/>
    <lineage>
        <taxon>Bacteria</taxon>
        <taxon>Bacillati</taxon>
        <taxon>Actinomycetota</taxon>
        <taxon>Actinomycetes</taxon>
        <taxon>Pseudonocardiales</taxon>
        <taxon>Pseudonocardiaceae</taxon>
        <taxon>Amycolatopsis</taxon>
    </lineage>
</organism>
<accession>A0A1I5ZFM5</accession>
<comment type="pathway">
    <text evidence="2">Cofactor biosynthesis; riboflavin biosynthesis; 2-hydroxy-3-oxobutyl phosphate from D-ribulose 5-phosphate: step 1/1.</text>
</comment>
<dbReference type="Proteomes" id="UP000199137">
    <property type="component" value="Unassembled WGS sequence"/>
</dbReference>
<dbReference type="Gene3D" id="3.30.1330.40">
    <property type="entry name" value="RutC-like"/>
    <property type="match status" value="1"/>
</dbReference>
<dbReference type="InterPro" id="IPR017945">
    <property type="entry name" value="DHBP_synth_RibB-like_a/b_dom"/>
</dbReference>
<dbReference type="InterPro" id="IPR000422">
    <property type="entry name" value="DHBP_synthase_RibB"/>
</dbReference>
<dbReference type="GO" id="GO:0046872">
    <property type="term" value="F:metal ion binding"/>
    <property type="evidence" value="ECO:0007669"/>
    <property type="project" value="UniProtKB-KW"/>
</dbReference>
<dbReference type="Pfam" id="PF01042">
    <property type="entry name" value="Ribonuc_L-PSP"/>
    <property type="match status" value="1"/>
</dbReference>
<dbReference type="GO" id="GO:0008686">
    <property type="term" value="F:3,4-dihydroxy-2-butanone-4-phosphate synthase activity"/>
    <property type="evidence" value="ECO:0007669"/>
    <property type="project" value="UniProtKB-EC"/>
</dbReference>
<evidence type="ECO:0000256" key="1">
    <source>
        <dbReference type="ARBA" id="ARBA00002284"/>
    </source>
</evidence>
<keyword evidence="5" id="KW-0479">Metal-binding</keyword>
<dbReference type="RefSeq" id="WP_093576358.1">
    <property type="nucleotide sequence ID" value="NZ_FOWC01000015.1"/>
</dbReference>
<sequence>MVNHSDCLPLVGLSTVVDELARGGTAVLVAGGTGYLTMAAGFADWRRISFFVRHTSGFLCAAMPPERADRLALPPMVPHRQDRGGPEFAVSVDASTGVGTGISARDRARTLRLLAEPDTTPDGFCRPGHVMPIRTRRTGPAQAPEAAVELCRLAGAAPVAVLCELVAADGSLPQPEFLADFAHEYGLPVIEMEETMGIDRAASRGEWNVQRPHGFLARAPLSNAIRVGDLVITSGQIGIDGAGAVVPGIGPQTRICLENIATLLAASGAGLRDVVQTRVFLADFAGYDEFNQVYREFFADPYPTRSTIGVPRLALGAEIEIEATAIRRREPAGEEA</sequence>
<evidence type="ECO:0000256" key="3">
    <source>
        <dbReference type="ARBA" id="ARBA00012153"/>
    </source>
</evidence>
<comment type="function">
    <text evidence="1">Catalyzes the conversion of D-ribulose 5-phosphate to formate and 3,4-dihydroxy-2-butanone 4-phosphate.</text>
</comment>
<dbReference type="InterPro" id="IPR006175">
    <property type="entry name" value="YjgF/YER057c/UK114"/>
</dbReference>
<protein>
    <recommendedName>
        <fullName evidence="3">3,4-dihydroxy-2-butanone-4-phosphate synthase</fullName>
        <ecNumber evidence="3">4.1.99.12</ecNumber>
    </recommendedName>
</protein>
<reference evidence="6 7" key="1">
    <citation type="submission" date="2016-10" db="EMBL/GenBank/DDBJ databases">
        <authorList>
            <person name="de Groot N.N."/>
        </authorList>
    </citation>
    <scope>NUCLEOTIDE SEQUENCE [LARGE SCALE GENOMIC DNA]</scope>
    <source>
        <strain evidence="6 7">DSM 44637</strain>
    </source>
</reference>
<dbReference type="UniPathway" id="UPA00275">
    <property type="reaction ID" value="UER00399"/>
</dbReference>
<dbReference type="OrthoDB" id="9799840at2"/>
<dbReference type="SUPFAM" id="SSF55298">
    <property type="entry name" value="YjgF-like"/>
    <property type="match status" value="1"/>
</dbReference>
<dbReference type="EMBL" id="FOWC01000015">
    <property type="protein sequence ID" value="SFQ55230.1"/>
    <property type="molecule type" value="Genomic_DNA"/>
</dbReference>
<dbReference type="PANTHER" id="PTHR21327">
    <property type="entry name" value="GTP CYCLOHYDROLASE II-RELATED"/>
    <property type="match status" value="1"/>
</dbReference>
<dbReference type="InterPro" id="IPR035959">
    <property type="entry name" value="RutC-like_sf"/>
</dbReference>
<evidence type="ECO:0000313" key="6">
    <source>
        <dbReference type="EMBL" id="SFQ55230.1"/>
    </source>
</evidence>
<dbReference type="PANTHER" id="PTHR21327:SF18">
    <property type="entry name" value="3,4-DIHYDROXY-2-BUTANONE 4-PHOSPHATE SYNTHASE"/>
    <property type="match status" value="1"/>
</dbReference>
<dbReference type="SUPFAM" id="SSF55821">
    <property type="entry name" value="YrdC/RibB"/>
    <property type="match status" value="1"/>
</dbReference>
<name>A0A1I5ZFM5_9PSEU</name>
<dbReference type="AlphaFoldDB" id="A0A1I5ZFM5"/>
<dbReference type="GO" id="GO:0005829">
    <property type="term" value="C:cytosol"/>
    <property type="evidence" value="ECO:0007669"/>
    <property type="project" value="TreeGrafter"/>
</dbReference>
<dbReference type="Pfam" id="PF00926">
    <property type="entry name" value="DHBP_synthase"/>
    <property type="match status" value="1"/>
</dbReference>
<evidence type="ECO:0000256" key="4">
    <source>
        <dbReference type="ARBA" id="ARBA00022619"/>
    </source>
</evidence>
<dbReference type="CDD" id="cd00448">
    <property type="entry name" value="YjgF_YER057c_UK114_family"/>
    <property type="match status" value="1"/>
</dbReference>
<evidence type="ECO:0000256" key="2">
    <source>
        <dbReference type="ARBA" id="ARBA00004904"/>
    </source>
</evidence>
<evidence type="ECO:0000256" key="5">
    <source>
        <dbReference type="ARBA" id="ARBA00022723"/>
    </source>
</evidence>
<dbReference type="EC" id="4.1.99.12" evidence="3"/>
<gene>
    <name evidence="6" type="ORF">SAMN05421854_11526</name>
</gene>
<proteinExistence type="predicted"/>
<keyword evidence="4" id="KW-0686">Riboflavin biosynthesis</keyword>
<evidence type="ECO:0000313" key="7">
    <source>
        <dbReference type="Proteomes" id="UP000199137"/>
    </source>
</evidence>
<dbReference type="Gene3D" id="3.90.870.10">
    <property type="entry name" value="DHBP synthase"/>
    <property type="match status" value="1"/>
</dbReference>
<dbReference type="STRING" id="112413.SAMN05421854_11526"/>